<reference evidence="2 3" key="1">
    <citation type="journal article" date="2016" name="Nat. Commun.">
        <title>Ectomycorrhizal ecology is imprinted in the genome of the dominant symbiotic fungus Cenococcum geophilum.</title>
        <authorList>
            <consortium name="DOE Joint Genome Institute"/>
            <person name="Peter M."/>
            <person name="Kohler A."/>
            <person name="Ohm R.A."/>
            <person name="Kuo A."/>
            <person name="Krutzmann J."/>
            <person name="Morin E."/>
            <person name="Arend M."/>
            <person name="Barry K.W."/>
            <person name="Binder M."/>
            <person name="Choi C."/>
            <person name="Clum A."/>
            <person name="Copeland A."/>
            <person name="Grisel N."/>
            <person name="Haridas S."/>
            <person name="Kipfer T."/>
            <person name="LaButti K."/>
            <person name="Lindquist E."/>
            <person name="Lipzen A."/>
            <person name="Maire R."/>
            <person name="Meier B."/>
            <person name="Mihaltcheva S."/>
            <person name="Molinier V."/>
            <person name="Murat C."/>
            <person name="Poggeler S."/>
            <person name="Quandt C.A."/>
            <person name="Sperisen C."/>
            <person name="Tritt A."/>
            <person name="Tisserant E."/>
            <person name="Crous P.W."/>
            <person name="Henrissat B."/>
            <person name="Nehls U."/>
            <person name="Egli S."/>
            <person name="Spatafora J.W."/>
            <person name="Grigoriev I.V."/>
            <person name="Martin F.M."/>
        </authorList>
    </citation>
    <scope>NUCLEOTIDE SEQUENCE [LARGE SCALE GENOMIC DNA]</scope>
    <source>
        <strain evidence="2 3">CBS 459.81</strain>
    </source>
</reference>
<name>A0A8E2E712_9PEZI</name>
<evidence type="ECO:0000256" key="1">
    <source>
        <dbReference type="SAM" id="MobiDB-lite"/>
    </source>
</evidence>
<evidence type="ECO:0000313" key="3">
    <source>
        <dbReference type="Proteomes" id="UP000250266"/>
    </source>
</evidence>
<gene>
    <name evidence="2" type="ORF">K432DRAFT_406469</name>
</gene>
<proteinExistence type="predicted"/>
<dbReference type="AlphaFoldDB" id="A0A8E2E712"/>
<sequence>MASEGGPDAEFHDPVRIELLQTLQTALGVSVIESPTAWVCLWLSDVVRLRSLRTRQSSTASTPQRPSIPQGPYSAQLSSPAQQPSHGQLANARSKKQKDLCYERDHKKCVIAIAGESIDVAHIYPFSMRYESNVVNRSTPAFWNTLRQFWSEERVDGYAHKYWSEAYFALKPIRLSNDRKRLDIQFFWIPPRNYASQVGILHRPSLPADLDQGPNLTMLFNNETCKEICSGDDGTLETNDPVSLPLPDFRVLEMQWYLHRVTAMNGAAELQDDFCGGGDDSDDDLTIVE</sequence>
<dbReference type="Proteomes" id="UP000250266">
    <property type="component" value="Unassembled WGS sequence"/>
</dbReference>
<keyword evidence="3" id="KW-1185">Reference proteome</keyword>
<feature type="compositionally biased region" description="Low complexity" evidence="1">
    <location>
        <begin position="74"/>
        <end position="85"/>
    </location>
</feature>
<protein>
    <recommendedName>
        <fullName evidence="4">HNH nuclease domain-containing protein</fullName>
    </recommendedName>
</protein>
<organism evidence="2 3">
    <name type="scientific">Lepidopterella palustris CBS 459.81</name>
    <dbReference type="NCBI Taxonomy" id="1314670"/>
    <lineage>
        <taxon>Eukaryota</taxon>
        <taxon>Fungi</taxon>
        <taxon>Dikarya</taxon>
        <taxon>Ascomycota</taxon>
        <taxon>Pezizomycotina</taxon>
        <taxon>Dothideomycetes</taxon>
        <taxon>Pleosporomycetidae</taxon>
        <taxon>Mytilinidiales</taxon>
        <taxon>Argynnaceae</taxon>
        <taxon>Lepidopterella</taxon>
    </lineage>
</organism>
<feature type="region of interest" description="Disordered" evidence="1">
    <location>
        <begin position="54"/>
        <end position="92"/>
    </location>
</feature>
<evidence type="ECO:0008006" key="4">
    <source>
        <dbReference type="Google" id="ProtNLM"/>
    </source>
</evidence>
<accession>A0A8E2E712</accession>
<dbReference type="EMBL" id="KV745059">
    <property type="protein sequence ID" value="OCK78435.1"/>
    <property type="molecule type" value="Genomic_DNA"/>
</dbReference>
<dbReference type="OrthoDB" id="3899222at2759"/>
<evidence type="ECO:0000313" key="2">
    <source>
        <dbReference type="EMBL" id="OCK78435.1"/>
    </source>
</evidence>